<dbReference type="InterPro" id="IPR035994">
    <property type="entry name" value="Nucleoside_phosphorylase_sf"/>
</dbReference>
<dbReference type="EMBL" id="BART01010825">
    <property type="protein sequence ID" value="GAG77383.1"/>
    <property type="molecule type" value="Genomic_DNA"/>
</dbReference>
<dbReference type="PANTHER" id="PTHR43691:SF13">
    <property type="entry name" value="URIDINE PHOSPHORYLASE"/>
    <property type="match status" value="1"/>
</dbReference>
<evidence type="ECO:0000259" key="1">
    <source>
        <dbReference type="Pfam" id="PF01048"/>
    </source>
</evidence>
<dbReference type="Gene3D" id="3.40.50.1580">
    <property type="entry name" value="Nucleoside phosphorylase domain"/>
    <property type="match status" value="1"/>
</dbReference>
<dbReference type="GO" id="GO:0009116">
    <property type="term" value="P:nucleoside metabolic process"/>
    <property type="evidence" value="ECO:0007669"/>
    <property type="project" value="InterPro"/>
</dbReference>
<accession>X1AZ26</accession>
<reference evidence="2" key="1">
    <citation type="journal article" date="2014" name="Front. Microbiol.">
        <title>High frequency of phylogenetically diverse reductive dehalogenase-homologous genes in deep subseafloor sedimentary metagenomes.</title>
        <authorList>
            <person name="Kawai M."/>
            <person name="Futagami T."/>
            <person name="Toyoda A."/>
            <person name="Takaki Y."/>
            <person name="Nishi S."/>
            <person name="Hori S."/>
            <person name="Arai W."/>
            <person name="Tsubouchi T."/>
            <person name="Morono Y."/>
            <person name="Uchiyama I."/>
            <person name="Ito T."/>
            <person name="Fujiyama A."/>
            <person name="Inagaki F."/>
            <person name="Takami H."/>
        </authorList>
    </citation>
    <scope>NUCLEOTIDE SEQUENCE</scope>
    <source>
        <strain evidence="2">Expedition CK06-06</strain>
    </source>
</reference>
<gene>
    <name evidence="2" type="ORF">S01H4_23361</name>
</gene>
<dbReference type="PANTHER" id="PTHR43691">
    <property type="entry name" value="URIDINE PHOSPHORYLASE"/>
    <property type="match status" value="1"/>
</dbReference>
<protein>
    <recommendedName>
        <fullName evidence="1">Nucleoside phosphorylase domain-containing protein</fullName>
    </recommendedName>
</protein>
<dbReference type="GO" id="GO:0005829">
    <property type="term" value="C:cytosol"/>
    <property type="evidence" value="ECO:0007669"/>
    <property type="project" value="TreeGrafter"/>
</dbReference>
<feature type="domain" description="Nucleoside phosphorylase" evidence="1">
    <location>
        <begin position="32"/>
        <end position="236"/>
    </location>
</feature>
<dbReference type="InterPro" id="IPR000845">
    <property type="entry name" value="Nucleoside_phosphorylase_d"/>
</dbReference>
<dbReference type="Pfam" id="PF01048">
    <property type="entry name" value="PNP_UDP_1"/>
    <property type="match status" value="1"/>
</dbReference>
<dbReference type="NCBIfam" id="TIGR01718">
    <property type="entry name" value="Uridine-psphlse"/>
    <property type="match status" value="1"/>
</dbReference>
<evidence type="ECO:0000313" key="2">
    <source>
        <dbReference type="EMBL" id="GAG77383.1"/>
    </source>
</evidence>
<feature type="non-terminal residue" evidence="2">
    <location>
        <position position="254"/>
    </location>
</feature>
<comment type="caution">
    <text evidence="2">The sequence shown here is derived from an EMBL/GenBank/DDBJ whole genome shotgun (WGS) entry which is preliminary data.</text>
</comment>
<dbReference type="GO" id="GO:0004850">
    <property type="term" value="F:uridine phosphorylase activity"/>
    <property type="evidence" value="ECO:0007669"/>
    <property type="project" value="InterPro"/>
</dbReference>
<organism evidence="2">
    <name type="scientific">marine sediment metagenome</name>
    <dbReference type="NCBI Taxonomy" id="412755"/>
    <lineage>
        <taxon>unclassified sequences</taxon>
        <taxon>metagenomes</taxon>
        <taxon>ecological metagenomes</taxon>
    </lineage>
</organism>
<name>X1AZ26_9ZZZZ</name>
<dbReference type="InterPro" id="IPR010058">
    <property type="entry name" value="Uridine_phosphorylase"/>
</dbReference>
<sequence length="254" mass="27465">MTDKKVSATRPVTEDREQYHLEVKEGDVAKSVLIPGDPQRVERISSLWDSTREVAMHRQFVTHTGKYKGADISACSTGIGGPGTAIVIEELANVGADTFLRVGSCATLKEDIEIGDIIISTAAVRLDGTSKQYVRPEYPASASYEVVLAFVEAAETLGLTYHLGISASTDSFYLGQSRPGFGGYTQSMSETLIEDLTRANVANFEMEAATLFTLGNIFGFRTGAACAVYANRVRDEFEVKGELDVIKCGNEAVK</sequence>
<dbReference type="CDD" id="cd17767">
    <property type="entry name" value="UP_EcUdp-like"/>
    <property type="match status" value="1"/>
</dbReference>
<dbReference type="AlphaFoldDB" id="X1AZ26"/>
<dbReference type="GO" id="GO:0009166">
    <property type="term" value="P:nucleotide catabolic process"/>
    <property type="evidence" value="ECO:0007669"/>
    <property type="project" value="InterPro"/>
</dbReference>
<dbReference type="SUPFAM" id="SSF53167">
    <property type="entry name" value="Purine and uridine phosphorylases"/>
    <property type="match status" value="1"/>
</dbReference>
<proteinExistence type="predicted"/>